<evidence type="ECO:0000313" key="2">
    <source>
        <dbReference type="Proteomes" id="UP000218287"/>
    </source>
</evidence>
<dbReference type="OrthoDB" id="328345at2"/>
<organism evidence="1 2">
    <name type="scientific">Anabaenopsis circularis NIES-21</name>
    <dbReference type="NCBI Taxonomy" id="1085406"/>
    <lineage>
        <taxon>Bacteria</taxon>
        <taxon>Bacillati</taxon>
        <taxon>Cyanobacteriota</taxon>
        <taxon>Cyanophyceae</taxon>
        <taxon>Nostocales</taxon>
        <taxon>Nodulariaceae</taxon>
        <taxon>Anabaenopsis</taxon>
    </lineage>
</organism>
<reference evidence="1 2" key="1">
    <citation type="submission" date="2017-06" db="EMBL/GenBank/DDBJ databases">
        <title>Genome sequencing of cyanobaciteial culture collection at National Institute for Environmental Studies (NIES).</title>
        <authorList>
            <person name="Hirose Y."/>
            <person name="Shimura Y."/>
            <person name="Fujisawa T."/>
            <person name="Nakamura Y."/>
            <person name="Kawachi M."/>
        </authorList>
    </citation>
    <scope>NUCLEOTIDE SEQUENCE [LARGE SCALE GENOMIC DNA]</scope>
    <source>
        <strain evidence="1 2">NIES-21</strain>
    </source>
</reference>
<accession>A0A1Z4GF77</accession>
<sequence length="249" mass="29163">MKQDLPSTYNFQIIDEFLSQNSVNPLSLNPQKQLITSFAELENLIAEETTDIKLISNLQYTLECILDAQLKNFPGNIFWDCDFMVSSILRQALAMGDDAIAFLKTFTNKMVVLSQLFGINQEIRFCYVHDFMYGFDWARWVQKEPQTRANVEPFSLIFLDYLLAKGQELIHRISLDQVTCYKLCDTGFRNPFPFSRKPEDEYRLLTYLASEGFIPVTAWNWHSQPVWNQPFQEIRQQLALQLNIQPQKH</sequence>
<dbReference type="Proteomes" id="UP000218287">
    <property type="component" value="Chromosome"/>
</dbReference>
<keyword evidence="2" id="KW-1185">Reference proteome</keyword>
<name>A0A1Z4GF77_9CYAN</name>
<dbReference type="AlphaFoldDB" id="A0A1Z4GF77"/>
<evidence type="ECO:0000313" key="1">
    <source>
        <dbReference type="EMBL" id="BAY16171.1"/>
    </source>
</evidence>
<gene>
    <name evidence="1" type="ORF">NIES21_19940</name>
</gene>
<dbReference type="EMBL" id="AP018174">
    <property type="protein sequence ID" value="BAY16171.1"/>
    <property type="molecule type" value="Genomic_DNA"/>
</dbReference>
<proteinExistence type="predicted"/>
<protein>
    <submittedName>
        <fullName evidence="1">Uncharacterized protein</fullName>
    </submittedName>
</protein>